<accession>A0A931D723</accession>
<dbReference type="EMBL" id="JADOTZ010000001">
    <property type="protein sequence ID" value="MBG6083292.1"/>
    <property type="molecule type" value="Genomic_DNA"/>
</dbReference>
<name>A0A931D723_9MICC</name>
<evidence type="ECO:0000313" key="1">
    <source>
        <dbReference type="EMBL" id="MBG6083292.1"/>
    </source>
</evidence>
<dbReference type="Gene3D" id="3.30.300.20">
    <property type="match status" value="1"/>
</dbReference>
<sequence>MNLSEHQYAVSLEWTGARTGGTTGYRDYGRDHVIRAAGLPDLPGTADPTFHGDRDRWNPEQLLLAALSQCHMLSYLHLAVKHGVVVTAYEDDAVGQLRLNRDGSGEFTSATVRPRVSLADESQRELANALHTNAHKVCFIARSVAFDVHHEPRHPAAADPSEGLTHE</sequence>
<organism evidence="1 2">
    <name type="scientific">Zhihengliuella flava</name>
    <dbReference type="NCBI Taxonomy" id="1285193"/>
    <lineage>
        <taxon>Bacteria</taxon>
        <taxon>Bacillati</taxon>
        <taxon>Actinomycetota</taxon>
        <taxon>Actinomycetes</taxon>
        <taxon>Micrococcales</taxon>
        <taxon>Micrococcaceae</taxon>
        <taxon>Zhihengliuella</taxon>
    </lineage>
</organism>
<dbReference type="Proteomes" id="UP000625033">
    <property type="component" value="Unassembled WGS sequence"/>
</dbReference>
<dbReference type="InterPro" id="IPR003718">
    <property type="entry name" value="OsmC/Ohr_fam"/>
</dbReference>
<dbReference type="InterPro" id="IPR015946">
    <property type="entry name" value="KH_dom-like_a/b"/>
</dbReference>
<reference evidence="1" key="1">
    <citation type="submission" date="2020-11" db="EMBL/GenBank/DDBJ databases">
        <title>Sequencing the genomes of 1000 actinobacteria strains.</title>
        <authorList>
            <person name="Klenk H.-P."/>
        </authorList>
    </citation>
    <scope>NUCLEOTIDE SEQUENCE</scope>
    <source>
        <strain evidence="1">DSM 26152</strain>
    </source>
</reference>
<protein>
    <submittedName>
        <fullName evidence="1">Organic hydroperoxide reductase OsmC/OhrA</fullName>
    </submittedName>
</protein>
<dbReference type="InterPro" id="IPR036102">
    <property type="entry name" value="OsmC/Ohrsf"/>
</dbReference>
<dbReference type="PANTHER" id="PTHR42830:SF2">
    <property type="entry name" value="OSMC_OHR FAMILY PROTEIN"/>
    <property type="match status" value="1"/>
</dbReference>
<dbReference type="Pfam" id="PF02566">
    <property type="entry name" value="OsmC"/>
    <property type="match status" value="1"/>
</dbReference>
<dbReference type="PANTHER" id="PTHR42830">
    <property type="entry name" value="OSMOTICALLY INDUCIBLE FAMILY PROTEIN"/>
    <property type="match status" value="1"/>
</dbReference>
<gene>
    <name evidence="1" type="ORF">IW252_000059</name>
</gene>
<evidence type="ECO:0000313" key="2">
    <source>
        <dbReference type="Proteomes" id="UP000625033"/>
    </source>
</evidence>
<dbReference type="RefSeq" id="WP_196834751.1">
    <property type="nucleotide sequence ID" value="NZ_JADOTZ010000001.1"/>
</dbReference>
<proteinExistence type="predicted"/>
<keyword evidence="2" id="KW-1185">Reference proteome</keyword>
<dbReference type="InterPro" id="IPR052707">
    <property type="entry name" value="OsmC_Ohr_Peroxiredoxin"/>
</dbReference>
<comment type="caution">
    <text evidence="1">The sequence shown here is derived from an EMBL/GenBank/DDBJ whole genome shotgun (WGS) entry which is preliminary data.</text>
</comment>
<dbReference type="SUPFAM" id="SSF82784">
    <property type="entry name" value="OsmC-like"/>
    <property type="match status" value="1"/>
</dbReference>
<dbReference type="AlphaFoldDB" id="A0A931D723"/>